<comment type="caution">
    <text evidence="10">The sequence shown here is derived from an EMBL/GenBank/DDBJ whole genome shotgun (WGS) entry which is preliminary data.</text>
</comment>
<accession>A0A8J6EJQ3</accession>
<dbReference type="Gene3D" id="2.10.60.10">
    <property type="entry name" value="CD59"/>
    <property type="match status" value="2"/>
</dbReference>
<keyword evidence="6" id="KW-0472">Membrane</keyword>
<name>A0A8J6EJQ3_ELECQ</name>
<dbReference type="EMBL" id="WNTK01000331">
    <property type="protein sequence ID" value="KAG9470236.1"/>
    <property type="molecule type" value="Genomic_DNA"/>
</dbReference>
<dbReference type="InterPro" id="IPR035076">
    <property type="entry name" value="Toxin/TOLIP"/>
</dbReference>
<keyword evidence="3" id="KW-1003">Cell membrane</keyword>
<comment type="subcellular location">
    <subcellularLocation>
        <location evidence="1">Cell membrane</location>
    </subcellularLocation>
    <subcellularLocation>
        <location evidence="2">Secreted</location>
    </subcellularLocation>
</comment>
<dbReference type="PANTHER" id="PTHR20914">
    <property type="entry name" value="LY6/PLAUR DOMAIN-CONTAINING PROTEIN 8"/>
    <property type="match status" value="1"/>
</dbReference>
<evidence type="ECO:0000313" key="10">
    <source>
        <dbReference type="EMBL" id="KAG9470236.1"/>
    </source>
</evidence>
<evidence type="ECO:0000256" key="1">
    <source>
        <dbReference type="ARBA" id="ARBA00004236"/>
    </source>
</evidence>
<feature type="signal peptide" evidence="8">
    <location>
        <begin position="1"/>
        <end position="19"/>
    </location>
</feature>
<dbReference type="SUPFAM" id="SSF57302">
    <property type="entry name" value="Snake toxin-like"/>
    <property type="match status" value="2"/>
</dbReference>
<keyword evidence="5 8" id="KW-0732">Signal</keyword>
<organism evidence="10 11">
    <name type="scientific">Eleutherodactylus coqui</name>
    <name type="common">Puerto Rican coqui</name>
    <dbReference type="NCBI Taxonomy" id="57060"/>
    <lineage>
        <taxon>Eukaryota</taxon>
        <taxon>Metazoa</taxon>
        <taxon>Chordata</taxon>
        <taxon>Craniata</taxon>
        <taxon>Vertebrata</taxon>
        <taxon>Euteleostomi</taxon>
        <taxon>Amphibia</taxon>
        <taxon>Batrachia</taxon>
        <taxon>Anura</taxon>
        <taxon>Neobatrachia</taxon>
        <taxon>Hyloidea</taxon>
        <taxon>Eleutherodactylidae</taxon>
        <taxon>Eleutherodactylinae</taxon>
        <taxon>Eleutherodactylus</taxon>
        <taxon>Eleutherodactylus</taxon>
    </lineage>
</organism>
<dbReference type="SMART" id="SM00134">
    <property type="entry name" value="LU"/>
    <property type="match status" value="2"/>
</dbReference>
<dbReference type="InterPro" id="IPR045860">
    <property type="entry name" value="Snake_toxin-like_sf"/>
</dbReference>
<keyword evidence="7" id="KW-0325">Glycoprotein</keyword>
<feature type="domain" description="UPAR/Ly6" evidence="9">
    <location>
        <begin position="109"/>
        <end position="203"/>
    </location>
</feature>
<evidence type="ECO:0000256" key="5">
    <source>
        <dbReference type="ARBA" id="ARBA00022729"/>
    </source>
</evidence>
<dbReference type="InterPro" id="IPR050918">
    <property type="entry name" value="CNF-like_PLA2_Inhibitor"/>
</dbReference>
<dbReference type="InterPro" id="IPR016054">
    <property type="entry name" value="LY6_UPA_recep-like"/>
</dbReference>
<evidence type="ECO:0000256" key="6">
    <source>
        <dbReference type="ARBA" id="ARBA00023136"/>
    </source>
</evidence>
<evidence type="ECO:0000256" key="2">
    <source>
        <dbReference type="ARBA" id="ARBA00004613"/>
    </source>
</evidence>
<evidence type="ECO:0000313" key="11">
    <source>
        <dbReference type="Proteomes" id="UP000770717"/>
    </source>
</evidence>
<evidence type="ECO:0000256" key="3">
    <source>
        <dbReference type="ARBA" id="ARBA00022475"/>
    </source>
</evidence>
<dbReference type="CDD" id="cd23553">
    <property type="entry name" value="TFP_LU_ECD_Ly6PGE"/>
    <property type="match status" value="1"/>
</dbReference>
<dbReference type="PANTHER" id="PTHR20914:SF34">
    <property type="entry name" value="UROKINASE PLASMINOGEN ACTIVATOR SURFACE RECEPTOR-LIKE"/>
    <property type="match status" value="1"/>
</dbReference>
<evidence type="ECO:0000256" key="7">
    <source>
        <dbReference type="ARBA" id="ARBA00023180"/>
    </source>
</evidence>
<feature type="chain" id="PRO_5035258554" description="UPAR/Ly6 domain-containing protein" evidence="8">
    <location>
        <begin position="20"/>
        <end position="246"/>
    </location>
</feature>
<dbReference type="OrthoDB" id="5945173at2759"/>
<keyword evidence="4" id="KW-0964">Secreted</keyword>
<keyword evidence="11" id="KW-1185">Reference proteome</keyword>
<proteinExistence type="predicted"/>
<dbReference type="GO" id="GO:0005886">
    <property type="term" value="C:plasma membrane"/>
    <property type="evidence" value="ECO:0007669"/>
    <property type="project" value="UniProtKB-SubCell"/>
</dbReference>
<dbReference type="Pfam" id="PF00087">
    <property type="entry name" value="Toxin_TOLIP"/>
    <property type="match status" value="1"/>
</dbReference>
<dbReference type="GO" id="GO:0005576">
    <property type="term" value="C:extracellular region"/>
    <property type="evidence" value="ECO:0007669"/>
    <property type="project" value="UniProtKB-SubCell"/>
</dbReference>
<gene>
    <name evidence="10" type="ORF">GDO78_018526</name>
</gene>
<evidence type="ECO:0000256" key="8">
    <source>
        <dbReference type="SAM" id="SignalP"/>
    </source>
</evidence>
<protein>
    <recommendedName>
        <fullName evidence="9">UPAR/Ly6 domain-containing protein</fullName>
    </recommendedName>
</protein>
<sequence>MAKGWTLLLLYLHISPVLCLKCLQCVGTSSMCRMIVRTCPSYETTCISLAYSSQDGNTVMKGCSTTQLCNQTSIIDTGSRSVYMTATCCESDFCNLNRYSTAPVFSNRLECNSCRSPMLDCSYPYQSIFCDEVNNNCVDLVTEEWWNGVSSRSSYVKGCGSGKTEQCMDVFAFNTGSYQRYTYLSCCNGANRCNDGRLSIPMLTNNNGISCFGCMETGNNECAVENQVPVRCKGMLIRCMQAFGKY</sequence>
<feature type="domain" description="UPAR/Ly6" evidence="9">
    <location>
        <begin position="20"/>
        <end position="108"/>
    </location>
</feature>
<evidence type="ECO:0000259" key="9">
    <source>
        <dbReference type="SMART" id="SM00134"/>
    </source>
</evidence>
<reference evidence="10" key="1">
    <citation type="thesis" date="2020" institute="ProQuest LLC" country="789 East Eisenhower Parkway, Ann Arbor, MI, USA">
        <title>Comparative Genomics and Chromosome Evolution.</title>
        <authorList>
            <person name="Mudd A.B."/>
        </authorList>
    </citation>
    <scope>NUCLEOTIDE SEQUENCE</scope>
    <source>
        <strain evidence="10">HN-11 Male</strain>
        <tissue evidence="10">Kidney and liver</tissue>
    </source>
</reference>
<dbReference type="Proteomes" id="UP000770717">
    <property type="component" value="Unassembled WGS sequence"/>
</dbReference>
<evidence type="ECO:0000256" key="4">
    <source>
        <dbReference type="ARBA" id="ARBA00022525"/>
    </source>
</evidence>
<dbReference type="AlphaFoldDB" id="A0A8J6EJQ3"/>